<gene>
    <name evidence="3" type="ORF">LOC68_04060</name>
</gene>
<proteinExistence type="predicted"/>
<evidence type="ECO:0000259" key="2">
    <source>
        <dbReference type="Pfam" id="PF01370"/>
    </source>
</evidence>
<dbReference type="Proteomes" id="UP001139103">
    <property type="component" value="Unassembled WGS sequence"/>
</dbReference>
<keyword evidence="1" id="KW-0520">NAD</keyword>
<evidence type="ECO:0000313" key="4">
    <source>
        <dbReference type="Proteomes" id="UP001139103"/>
    </source>
</evidence>
<dbReference type="InterPro" id="IPR001509">
    <property type="entry name" value="Epimerase_deHydtase"/>
</dbReference>
<dbReference type="RefSeq" id="WP_230216043.1">
    <property type="nucleotide sequence ID" value="NZ_JAJKFT010000004.1"/>
</dbReference>
<comment type="caution">
    <text evidence="3">The sequence shown here is derived from an EMBL/GenBank/DDBJ whole genome shotgun (WGS) entry which is preliminary data.</text>
</comment>
<keyword evidence="4" id="KW-1185">Reference proteome</keyword>
<feature type="domain" description="NAD-dependent epimerase/dehydratase" evidence="2">
    <location>
        <begin position="3"/>
        <end position="246"/>
    </location>
</feature>
<organism evidence="3 4">
    <name type="scientific">Blastopirellula sediminis</name>
    <dbReference type="NCBI Taxonomy" id="2894196"/>
    <lineage>
        <taxon>Bacteria</taxon>
        <taxon>Pseudomonadati</taxon>
        <taxon>Planctomycetota</taxon>
        <taxon>Planctomycetia</taxon>
        <taxon>Pirellulales</taxon>
        <taxon>Pirellulaceae</taxon>
        <taxon>Blastopirellula</taxon>
    </lineage>
</organism>
<accession>A0A9X1MI72</accession>
<sequence length="318" mass="34941">MAILITGGAGFIGSHLIERLLARSSDDLISIDNFNDYYDPALKRANAARFDNEPRVTQIETDFCDPGAMENLFTTHRIDSVVHLGAYAGVRVSVAEPHIYQHTNVGGTLNLLETVRRHPVKRFLLASSSTVYGRGAAIPFHEDSHHGVPASPYGATKRAAELLGLCYAELHGTPVVCLRPFSVYGPRLRPDLALTIFAKAIHTGATIPLFGDGTIRRDFTHVSDICDGLISALTAENVVGETINLGHSDPIEMRGLIALLESAFGKKANIQKLPERPEDLPVTFANLDKAHHLLNYHPQVPIEAGIREYVEWFQSWYG</sequence>
<reference evidence="3" key="1">
    <citation type="submission" date="2021-11" db="EMBL/GenBank/DDBJ databases">
        <title>Genome sequence.</title>
        <authorList>
            <person name="Sun Q."/>
        </authorList>
    </citation>
    <scope>NUCLEOTIDE SEQUENCE</scope>
    <source>
        <strain evidence="3">JC732</strain>
    </source>
</reference>
<dbReference type="InterPro" id="IPR036291">
    <property type="entry name" value="NAD(P)-bd_dom_sf"/>
</dbReference>
<dbReference type="PANTHER" id="PTHR43574">
    <property type="entry name" value="EPIMERASE-RELATED"/>
    <property type="match status" value="1"/>
</dbReference>
<protein>
    <submittedName>
        <fullName evidence="3">NAD-dependent epimerase/dehydratase family protein</fullName>
    </submittedName>
</protein>
<name>A0A9X1MI72_9BACT</name>
<evidence type="ECO:0000313" key="3">
    <source>
        <dbReference type="EMBL" id="MCC9627558.1"/>
    </source>
</evidence>
<dbReference type="Pfam" id="PF01370">
    <property type="entry name" value="Epimerase"/>
    <property type="match status" value="1"/>
</dbReference>
<dbReference type="SUPFAM" id="SSF51735">
    <property type="entry name" value="NAD(P)-binding Rossmann-fold domains"/>
    <property type="match status" value="1"/>
</dbReference>
<evidence type="ECO:0000256" key="1">
    <source>
        <dbReference type="ARBA" id="ARBA00023027"/>
    </source>
</evidence>
<dbReference type="AlphaFoldDB" id="A0A9X1MI72"/>
<dbReference type="PRINTS" id="PR01713">
    <property type="entry name" value="NUCEPIMERASE"/>
</dbReference>
<dbReference type="EMBL" id="JAJKFT010000004">
    <property type="protein sequence ID" value="MCC9627558.1"/>
    <property type="molecule type" value="Genomic_DNA"/>
</dbReference>
<dbReference type="Gene3D" id="3.40.50.720">
    <property type="entry name" value="NAD(P)-binding Rossmann-like Domain"/>
    <property type="match status" value="1"/>
</dbReference>